<evidence type="ECO:0000313" key="2">
    <source>
        <dbReference type="Proteomes" id="UP000248079"/>
    </source>
</evidence>
<dbReference type="RefSeq" id="WP_110362977.1">
    <property type="nucleotide sequence ID" value="NZ_QFLI01000011.1"/>
</dbReference>
<accession>A0A2V3ZRU5</accession>
<gene>
    <name evidence="1" type="ORF">DF185_19975</name>
</gene>
<reference evidence="1 2" key="1">
    <citation type="submission" date="2018-05" db="EMBL/GenBank/DDBJ databases">
        <title>Marinifilum breve JC075T sp. nov., a marine bacterium isolated from Yongle Blue Hole in the South China Sea.</title>
        <authorList>
            <person name="Fu T."/>
        </authorList>
    </citation>
    <scope>NUCLEOTIDE SEQUENCE [LARGE SCALE GENOMIC DNA]</scope>
    <source>
        <strain evidence="1 2">JC075</strain>
    </source>
</reference>
<dbReference type="OrthoDB" id="1404327at2"/>
<sequence length="736" mass="84455">MIRLKIDSQTLVLDPKTQLRLEMNMPMFDSEAIPPNVVYPFDVPVDDSGINTRIFKHSNYVETWNKKRVYNCQLEFDDSLELYGRLVLLNPTKKKFRISIILNQDNENLKDVKLNKLELQFINAGDIVTYANDAVKKKWPEVPMQFPTIFNSDFYGERKTNDEGQIESNNPAYLEHMNYYNTASGFPRNDANGNKYVMCPQPYLFEVIAKALEKFDRFGSWYEDAEMQKLLIYSNRAMDNRKEGFMKASRNEGDPQEISGFGSLEFPDESSLDNGDPQALFDGTRYTIGRSGLHRIVAKIGIINGGIKYDPERGNEEGIYTYKYRLSLLQESNSVWSYETPFMEGVADGLFPEFVDVDQEVDITEEQVGEKFTFRVEFQAKEDGHLIAGAWGYFAEGYIKITNAGGSIINSFSNTIDMKTLVPELRIGEFLNNLKNQFGLAVFIDSQMKQVEFELIKNIVESRNYIDLTRSVLWDEDFELFEPAGWKFSLGSGSDDEYNDDQSIQDRTFAGEYLTRAAFPVPEENHYAIATKNNSIYVTVYNSEGELDWKYYCGNHEILEIGSSENQKDINSGVSPMLMKDNFIPMIKQEGYTSSFNSDGDKPEFRLMFYHGFEDPQTPTSFPSASSTRFNARGNEVGNLDLRHDGIKGLFKQNWKPWCDFMQYSEEVKRKFLINTQQLLQVIELFGPQKKPAGDKVRKIRVGSINYIPKQFTALLSMNGIEDTESILVKKGGEHE</sequence>
<name>A0A2V3ZRU5_9BACT</name>
<evidence type="ECO:0000313" key="1">
    <source>
        <dbReference type="EMBL" id="PXX96921.1"/>
    </source>
</evidence>
<protein>
    <submittedName>
        <fullName evidence="1">Uncharacterized protein</fullName>
    </submittedName>
</protein>
<dbReference type="EMBL" id="QFLI01000011">
    <property type="protein sequence ID" value="PXX96921.1"/>
    <property type="molecule type" value="Genomic_DNA"/>
</dbReference>
<dbReference type="Proteomes" id="UP000248079">
    <property type="component" value="Unassembled WGS sequence"/>
</dbReference>
<proteinExistence type="predicted"/>
<comment type="caution">
    <text evidence="1">The sequence shown here is derived from an EMBL/GenBank/DDBJ whole genome shotgun (WGS) entry which is preliminary data.</text>
</comment>
<dbReference type="AlphaFoldDB" id="A0A2V3ZRU5"/>
<keyword evidence="2" id="KW-1185">Reference proteome</keyword>
<organism evidence="1 2">
    <name type="scientific">Marinifilum breve</name>
    <dbReference type="NCBI Taxonomy" id="2184082"/>
    <lineage>
        <taxon>Bacteria</taxon>
        <taxon>Pseudomonadati</taxon>
        <taxon>Bacteroidota</taxon>
        <taxon>Bacteroidia</taxon>
        <taxon>Marinilabiliales</taxon>
        <taxon>Marinifilaceae</taxon>
    </lineage>
</organism>